<evidence type="ECO:0000259" key="2">
    <source>
        <dbReference type="Pfam" id="PF10440"/>
    </source>
</evidence>
<gene>
    <name evidence="3" type="primary">SET-25</name>
    <name evidence="3" type="ORF">HAX54_011627</name>
</gene>
<keyword evidence="4" id="KW-1185">Reference proteome</keyword>
<feature type="region of interest" description="Disordered" evidence="1">
    <location>
        <begin position="210"/>
        <end position="234"/>
    </location>
</feature>
<sequence>MPPNPRVDNAFRAMKALGISGEKVKPVLKNLLRLYNKNWDLIEEENYRVLADAIFDNEEAKDAESKKSTENAEQEAQVQDEPEPPLKRQRLKNQSSQPNESLESHLQDQSPGVLDSPQSMGNEALPGSRPSLGRSNGKQPSSSNAVAPQEGFPSSQPTDVDKSLAVPRIAGSTSGSGIPLSPKKNAVANHTFVKPKDEPITDDLPHLEAPVAVIPPGSSSKGKSAVASDSNGRQDDCNALATVVESDTNDGNPPCPGVANGKHEANTDKSPSTLEIASSQSGEVKIILNYDSVLGRSDFHMPTLDAVVKLMEDKCLKEYKELDPNFSVMKVMTDICQCFWEMGSESTNKSSAE</sequence>
<feature type="compositionally biased region" description="Low complexity" evidence="1">
    <location>
        <begin position="217"/>
        <end position="230"/>
    </location>
</feature>
<evidence type="ECO:0000256" key="1">
    <source>
        <dbReference type="SAM" id="MobiDB-lite"/>
    </source>
</evidence>
<name>A0ABS8TIE0_DATST</name>
<evidence type="ECO:0000313" key="4">
    <source>
        <dbReference type="Proteomes" id="UP000823775"/>
    </source>
</evidence>
<protein>
    <submittedName>
        <fullName evidence="3">Histone-lysine N-methyltransferase</fullName>
    </submittedName>
</protein>
<feature type="compositionally biased region" description="Polar residues" evidence="1">
    <location>
        <begin position="133"/>
        <end position="158"/>
    </location>
</feature>
<feature type="compositionally biased region" description="Basic and acidic residues" evidence="1">
    <location>
        <begin position="59"/>
        <end position="70"/>
    </location>
</feature>
<reference evidence="3 4" key="1">
    <citation type="journal article" date="2021" name="BMC Genomics">
        <title>Datura genome reveals duplications of psychoactive alkaloid biosynthetic genes and high mutation rate following tissue culture.</title>
        <authorList>
            <person name="Rajewski A."/>
            <person name="Carter-House D."/>
            <person name="Stajich J."/>
            <person name="Litt A."/>
        </authorList>
    </citation>
    <scope>NUCLEOTIDE SEQUENCE [LARGE SCALE GENOMIC DNA]</scope>
    <source>
        <strain evidence="3">AR-01</strain>
    </source>
</reference>
<dbReference type="EMBL" id="JACEIK010001665">
    <property type="protein sequence ID" value="MCD7471292.1"/>
    <property type="molecule type" value="Genomic_DNA"/>
</dbReference>
<accession>A0ABS8TIE0</accession>
<evidence type="ECO:0000313" key="3">
    <source>
        <dbReference type="EMBL" id="MCD7471292.1"/>
    </source>
</evidence>
<feature type="domain" description="WIYLD" evidence="2">
    <location>
        <begin position="6"/>
        <end position="59"/>
    </location>
</feature>
<dbReference type="InterPro" id="IPR018848">
    <property type="entry name" value="WIYLD_domain"/>
</dbReference>
<dbReference type="PANTHER" id="PTHR46450">
    <property type="entry name" value="INACTIVE HISTONE-LYSINE N-METHYLTRANSFERASE SUVR1-RELATED"/>
    <property type="match status" value="1"/>
</dbReference>
<dbReference type="Gene3D" id="1.10.8.850">
    <property type="entry name" value="Histone-lysine N methyltransferase , C-terminal domain-like"/>
    <property type="match status" value="1"/>
</dbReference>
<dbReference type="Pfam" id="PF10440">
    <property type="entry name" value="WIYLD"/>
    <property type="match status" value="1"/>
</dbReference>
<dbReference type="Proteomes" id="UP000823775">
    <property type="component" value="Unassembled WGS sequence"/>
</dbReference>
<feature type="compositionally biased region" description="Polar residues" evidence="1">
    <location>
        <begin position="92"/>
        <end position="101"/>
    </location>
</feature>
<dbReference type="PANTHER" id="PTHR46450:SF13">
    <property type="entry name" value="INACTIVE HISTONE-LYSINE N-METHYLTRANSFERASE SUVR2-RELATED"/>
    <property type="match status" value="1"/>
</dbReference>
<dbReference type="InterPro" id="IPR043017">
    <property type="entry name" value="WIYLD_dom_sf"/>
</dbReference>
<organism evidence="3 4">
    <name type="scientific">Datura stramonium</name>
    <name type="common">Jimsonweed</name>
    <name type="synonym">Common thornapple</name>
    <dbReference type="NCBI Taxonomy" id="4076"/>
    <lineage>
        <taxon>Eukaryota</taxon>
        <taxon>Viridiplantae</taxon>
        <taxon>Streptophyta</taxon>
        <taxon>Embryophyta</taxon>
        <taxon>Tracheophyta</taxon>
        <taxon>Spermatophyta</taxon>
        <taxon>Magnoliopsida</taxon>
        <taxon>eudicotyledons</taxon>
        <taxon>Gunneridae</taxon>
        <taxon>Pentapetalae</taxon>
        <taxon>asterids</taxon>
        <taxon>lamiids</taxon>
        <taxon>Solanales</taxon>
        <taxon>Solanaceae</taxon>
        <taxon>Solanoideae</taxon>
        <taxon>Datureae</taxon>
        <taxon>Datura</taxon>
    </lineage>
</organism>
<feature type="region of interest" description="Disordered" evidence="1">
    <location>
        <begin position="59"/>
        <end position="183"/>
    </location>
</feature>
<comment type="caution">
    <text evidence="3">The sequence shown here is derived from an EMBL/GenBank/DDBJ whole genome shotgun (WGS) entry which is preliminary data.</text>
</comment>
<proteinExistence type="predicted"/>